<keyword evidence="4" id="KW-0804">Transcription</keyword>
<accession>A0A7N0U3C7</accession>
<evidence type="ECO:0000256" key="5">
    <source>
        <dbReference type="ARBA" id="ARBA00023242"/>
    </source>
</evidence>
<dbReference type="SMART" id="SM00717">
    <property type="entry name" value="SANT"/>
    <property type="match status" value="2"/>
</dbReference>
<evidence type="ECO:0000256" key="1">
    <source>
        <dbReference type="ARBA" id="ARBA00004123"/>
    </source>
</evidence>
<feature type="domain" description="HTH myb-type" evidence="8">
    <location>
        <begin position="9"/>
        <end position="61"/>
    </location>
</feature>
<dbReference type="Pfam" id="PF00249">
    <property type="entry name" value="Myb_DNA-binding"/>
    <property type="match status" value="2"/>
</dbReference>
<keyword evidence="10" id="KW-1185">Reference proteome</keyword>
<feature type="region of interest" description="Disordered" evidence="6">
    <location>
        <begin position="119"/>
        <end position="157"/>
    </location>
</feature>
<evidence type="ECO:0000259" key="7">
    <source>
        <dbReference type="PROSITE" id="PS50090"/>
    </source>
</evidence>
<feature type="domain" description="HTH myb-type" evidence="8">
    <location>
        <begin position="62"/>
        <end position="116"/>
    </location>
</feature>
<keyword evidence="5" id="KW-0539">Nucleus</keyword>
<dbReference type="Proteomes" id="UP000594263">
    <property type="component" value="Unplaced"/>
</dbReference>
<feature type="domain" description="Myb-like" evidence="7">
    <location>
        <begin position="9"/>
        <end position="61"/>
    </location>
</feature>
<sequence>MVRAPCCEKEGLKKGRWTDEEDGILTRYVQANGEGSWRSVPKNAGLHRCGKSCRLRWINYLRPDLKRGNISPEEEAVIIRLHASMGNRWSLIAGHLPGRTDNEIKNYWNSHLSRKLLTFSTPTKSKRTEPDGPTEVTAEWKPRKGRSRQRASQRNSTALLKHSSLLKSTVENGELEPIAKEKTVEPNANEESFEITEYINEEGEDNTSSLNAEESLIFSSVHEQSYFNDEQSEIFSSFDDALNIKVDETDNDVSMHNLIASSVDQKNGIKGSQEVDTVAANWNEKKSLSLSSADDAWADWDWKGLINGQKLIDEDEMLTMLWDDGSNFKSSNH</sequence>
<dbReference type="PROSITE" id="PS51294">
    <property type="entry name" value="HTH_MYB"/>
    <property type="match status" value="2"/>
</dbReference>
<keyword evidence="2" id="KW-0805">Transcription regulation</keyword>
<evidence type="ECO:0000313" key="10">
    <source>
        <dbReference type="Proteomes" id="UP000594263"/>
    </source>
</evidence>
<dbReference type="InterPro" id="IPR009057">
    <property type="entry name" value="Homeodomain-like_sf"/>
</dbReference>
<dbReference type="PANTHER" id="PTHR47999:SF6">
    <property type="entry name" value="MYB-RELATED PROTEIN P"/>
    <property type="match status" value="1"/>
</dbReference>
<dbReference type="PANTHER" id="PTHR47999">
    <property type="entry name" value="TRANSCRIPTION FACTOR MYB8-RELATED-RELATED"/>
    <property type="match status" value="1"/>
</dbReference>
<evidence type="ECO:0000313" key="9">
    <source>
        <dbReference type="EnsemblPlants" id="Kaladp0053s0314.1.v1.1"/>
    </source>
</evidence>
<dbReference type="EnsemblPlants" id="Kaladp0053s0314.1.v1.1">
    <property type="protein sequence ID" value="Kaladp0053s0314.1.v1.1"/>
    <property type="gene ID" value="Kaladp0053s0314.v1.1"/>
</dbReference>
<evidence type="ECO:0000256" key="4">
    <source>
        <dbReference type="ARBA" id="ARBA00023163"/>
    </source>
</evidence>
<proteinExistence type="predicted"/>
<evidence type="ECO:0000256" key="3">
    <source>
        <dbReference type="ARBA" id="ARBA00023125"/>
    </source>
</evidence>
<dbReference type="InterPro" id="IPR015495">
    <property type="entry name" value="Myb_TF_plants"/>
</dbReference>
<organism evidence="9 10">
    <name type="scientific">Kalanchoe fedtschenkoi</name>
    <name type="common">Lavender scallops</name>
    <name type="synonym">South American air plant</name>
    <dbReference type="NCBI Taxonomy" id="63787"/>
    <lineage>
        <taxon>Eukaryota</taxon>
        <taxon>Viridiplantae</taxon>
        <taxon>Streptophyta</taxon>
        <taxon>Embryophyta</taxon>
        <taxon>Tracheophyta</taxon>
        <taxon>Spermatophyta</taxon>
        <taxon>Magnoliopsida</taxon>
        <taxon>eudicotyledons</taxon>
        <taxon>Gunneridae</taxon>
        <taxon>Pentapetalae</taxon>
        <taxon>Saxifragales</taxon>
        <taxon>Crassulaceae</taxon>
        <taxon>Kalanchoe</taxon>
    </lineage>
</organism>
<evidence type="ECO:0000256" key="2">
    <source>
        <dbReference type="ARBA" id="ARBA00023015"/>
    </source>
</evidence>
<dbReference type="Gramene" id="Kaladp0053s0314.1.v1.1">
    <property type="protein sequence ID" value="Kaladp0053s0314.1.v1.1"/>
    <property type="gene ID" value="Kaladp0053s0314.v1.1"/>
</dbReference>
<protein>
    <submittedName>
        <fullName evidence="9">Uncharacterized protein</fullName>
    </submittedName>
</protein>
<dbReference type="FunFam" id="1.10.10.60:FF:000121">
    <property type="entry name" value="Myb transcription factor"/>
    <property type="match status" value="1"/>
</dbReference>
<dbReference type="GO" id="GO:0005634">
    <property type="term" value="C:nucleus"/>
    <property type="evidence" value="ECO:0007669"/>
    <property type="project" value="UniProtKB-SubCell"/>
</dbReference>
<reference evidence="9" key="1">
    <citation type="submission" date="2021-01" db="UniProtKB">
        <authorList>
            <consortium name="EnsemblPlants"/>
        </authorList>
    </citation>
    <scope>IDENTIFICATION</scope>
</reference>
<evidence type="ECO:0000256" key="6">
    <source>
        <dbReference type="SAM" id="MobiDB-lite"/>
    </source>
</evidence>
<name>A0A7N0U3C7_KALFE</name>
<dbReference type="CDD" id="cd00167">
    <property type="entry name" value="SANT"/>
    <property type="match status" value="2"/>
</dbReference>
<feature type="domain" description="Myb-like" evidence="7">
    <location>
        <begin position="62"/>
        <end position="112"/>
    </location>
</feature>
<dbReference type="GO" id="GO:0003677">
    <property type="term" value="F:DNA binding"/>
    <property type="evidence" value="ECO:0007669"/>
    <property type="project" value="UniProtKB-KW"/>
</dbReference>
<dbReference type="SUPFAM" id="SSF46689">
    <property type="entry name" value="Homeodomain-like"/>
    <property type="match status" value="1"/>
</dbReference>
<keyword evidence="3" id="KW-0238">DNA-binding</keyword>
<comment type="subcellular location">
    <subcellularLocation>
        <location evidence="1">Nucleus</location>
    </subcellularLocation>
</comment>
<dbReference type="PROSITE" id="PS50090">
    <property type="entry name" value="MYB_LIKE"/>
    <property type="match status" value="2"/>
</dbReference>
<dbReference type="InterPro" id="IPR017930">
    <property type="entry name" value="Myb_dom"/>
</dbReference>
<evidence type="ECO:0000259" key="8">
    <source>
        <dbReference type="PROSITE" id="PS51294"/>
    </source>
</evidence>
<dbReference type="Gene3D" id="1.10.10.60">
    <property type="entry name" value="Homeodomain-like"/>
    <property type="match status" value="2"/>
</dbReference>
<dbReference type="AlphaFoldDB" id="A0A7N0U3C7"/>
<dbReference type="InterPro" id="IPR001005">
    <property type="entry name" value="SANT/Myb"/>
</dbReference>